<dbReference type="EMBL" id="JBFCZG010000005">
    <property type="protein sequence ID" value="KAL3422514.1"/>
    <property type="molecule type" value="Genomic_DNA"/>
</dbReference>
<evidence type="ECO:0000259" key="11">
    <source>
        <dbReference type="PROSITE" id="PS51635"/>
    </source>
</evidence>
<sequence length="863" mass="97380">MKNNPIPRDFSGNILKLAIAVRDHSSFGKNGWKIFQELSRLVASCVMLDCARQELLGSRVQLFDDVYDSMCFEALETFCNQYSPCSFSNRFGTCSNFKSGHNPKGHQNSGGKIIAAGEYQSTFDVDIHGELWIDEIRQSLASLQDRVHNKSDGRSLSELEATGVVHEEIMCDLYQNLGPVYKFVSHSTCFSCLRELPEHPLPCGHVLCSPCINAYGQKTSKTDIQLNYCPLHRWDTAYFPWKIRIKPLHAGTRILSLDGGGVRGIVELEVLKAIETALGGELPIQAFFDLIVGTSTGGIIALGLGVQNWTVDQCIEKFTDLCKNAFMPRRLKNIPILGKLEMANHRSIYRTKPFEDCLQECFEDRPLFGGLGSQEGYMVKVAVTSTTLLDQHAIVFGNYNRPETHEYSSYCFERHDKPLLEMKTWEAARATSAAPPYFKTFIKNETKCGYLDGALYHNNPVTVAHHERKAIWQDVNRQQPDIFLSLGTGHNGHSKSEATATSSIFRKKGQNADAPPEASHISLKRYHTFTGQLWSTVSSRFDSILNCNRIWDNFRMDVMGAYSPERRRYIRLNPDLRFKVPALDDIAQLSNLQKATKKAVVQPSVSAKIREVAHRLLASTFFFEKIEASTKQSKYGFECKGLICCRFQNGSIEMKALGQELRRCWIGDFEPYFMVQEDRRLETIQKVPIARHVLEEMILRGRFSTDRIHIIVSNQLSSTTISLCLQESCYPASADANLPISGFPRTLMAEDVPQKLPHRSARSSGSFTKRPHRRRRNTPRKTTSSSDQADGDSSAPTSLRRVKSQSNLRRNPDEAPTAPENPAGFGEWMMKRRKSTDWTELPGGARENVFEMPDTSLYRASSG</sequence>
<keyword evidence="3 8" id="KW-0378">Hydrolase</keyword>
<feature type="region of interest" description="Disordered" evidence="9">
    <location>
        <begin position="753"/>
        <end position="827"/>
    </location>
</feature>
<evidence type="ECO:0008006" key="14">
    <source>
        <dbReference type="Google" id="ProtNLM"/>
    </source>
</evidence>
<dbReference type="InterPro" id="IPR017907">
    <property type="entry name" value="Znf_RING_CS"/>
</dbReference>
<dbReference type="InterPro" id="IPR002641">
    <property type="entry name" value="PNPLA_dom"/>
</dbReference>
<evidence type="ECO:0000256" key="9">
    <source>
        <dbReference type="SAM" id="MobiDB-lite"/>
    </source>
</evidence>
<feature type="domain" description="RING-type" evidence="10">
    <location>
        <begin position="189"/>
        <end position="233"/>
    </location>
</feature>
<evidence type="ECO:0000256" key="1">
    <source>
        <dbReference type="ARBA" id="ARBA00022723"/>
    </source>
</evidence>
<reference evidence="12 13" key="1">
    <citation type="submission" date="2024-06" db="EMBL/GenBank/DDBJ databases">
        <title>Complete genome of Phlyctema vagabunda strain 19-DSS-EL-015.</title>
        <authorList>
            <person name="Fiorenzani C."/>
        </authorList>
    </citation>
    <scope>NUCLEOTIDE SEQUENCE [LARGE SCALE GENOMIC DNA]</scope>
    <source>
        <strain evidence="12 13">19-DSS-EL-015</strain>
    </source>
</reference>
<evidence type="ECO:0000256" key="8">
    <source>
        <dbReference type="PROSITE-ProRule" id="PRU01161"/>
    </source>
</evidence>
<keyword evidence="2 7" id="KW-0863">Zinc-finger</keyword>
<feature type="active site" description="Proton acceptor" evidence="8">
    <location>
        <position position="452"/>
    </location>
</feature>
<comment type="caution">
    <text evidence="12">The sequence shown here is derived from an EMBL/GenBank/DDBJ whole genome shotgun (WGS) entry which is preliminary data.</text>
</comment>
<evidence type="ECO:0000256" key="2">
    <source>
        <dbReference type="ARBA" id="ARBA00022771"/>
    </source>
</evidence>
<keyword evidence="4" id="KW-0862">Zinc</keyword>
<evidence type="ECO:0000259" key="10">
    <source>
        <dbReference type="PROSITE" id="PS50089"/>
    </source>
</evidence>
<feature type="short sequence motif" description="GXGXXG" evidence="8">
    <location>
        <begin position="259"/>
        <end position="264"/>
    </location>
</feature>
<dbReference type="PANTHER" id="PTHR24185:SF1">
    <property type="entry name" value="CALCIUM-INDEPENDENT PHOSPHOLIPASE A2-GAMMA"/>
    <property type="match status" value="1"/>
</dbReference>
<evidence type="ECO:0000313" key="12">
    <source>
        <dbReference type="EMBL" id="KAL3422514.1"/>
    </source>
</evidence>
<evidence type="ECO:0000256" key="3">
    <source>
        <dbReference type="ARBA" id="ARBA00022801"/>
    </source>
</evidence>
<dbReference type="PROSITE" id="PS50089">
    <property type="entry name" value="ZF_RING_2"/>
    <property type="match status" value="1"/>
</dbReference>
<dbReference type="SUPFAM" id="SSF52151">
    <property type="entry name" value="FabD/lysophospholipase-like"/>
    <property type="match status" value="1"/>
</dbReference>
<dbReference type="PROSITE" id="PS00518">
    <property type="entry name" value="ZF_RING_1"/>
    <property type="match status" value="1"/>
</dbReference>
<feature type="active site" description="Nucleophile" evidence="8">
    <location>
        <position position="295"/>
    </location>
</feature>
<proteinExistence type="predicted"/>
<protein>
    <recommendedName>
        <fullName evidence="14">FabD/lysophospholipase-like protein</fullName>
    </recommendedName>
</protein>
<dbReference type="Pfam" id="PF01734">
    <property type="entry name" value="Patatin"/>
    <property type="match status" value="1"/>
</dbReference>
<dbReference type="CDD" id="cd16449">
    <property type="entry name" value="RING-HC"/>
    <property type="match status" value="1"/>
</dbReference>
<accession>A0ABR4PGT2</accession>
<feature type="compositionally biased region" description="Low complexity" evidence="9">
    <location>
        <begin position="780"/>
        <end position="795"/>
    </location>
</feature>
<dbReference type="SUPFAM" id="SSF57850">
    <property type="entry name" value="RING/U-box"/>
    <property type="match status" value="1"/>
</dbReference>
<keyword evidence="5 8" id="KW-0442">Lipid degradation</keyword>
<dbReference type="PANTHER" id="PTHR24185">
    <property type="entry name" value="CALCIUM-INDEPENDENT PHOSPHOLIPASE A2-GAMMA"/>
    <property type="match status" value="1"/>
</dbReference>
<dbReference type="InterPro" id="IPR001841">
    <property type="entry name" value="Znf_RING"/>
</dbReference>
<name>A0ABR4PGT2_9HELO</name>
<evidence type="ECO:0000256" key="5">
    <source>
        <dbReference type="ARBA" id="ARBA00022963"/>
    </source>
</evidence>
<evidence type="ECO:0000256" key="6">
    <source>
        <dbReference type="ARBA" id="ARBA00023098"/>
    </source>
</evidence>
<feature type="short sequence motif" description="GXSXG" evidence="8">
    <location>
        <begin position="293"/>
        <end position="297"/>
    </location>
</feature>
<dbReference type="PROSITE" id="PS51635">
    <property type="entry name" value="PNPLA"/>
    <property type="match status" value="1"/>
</dbReference>
<feature type="domain" description="PNPLA" evidence="11">
    <location>
        <begin position="255"/>
        <end position="465"/>
    </location>
</feature>
<keyword evidence="13" id="KW-1185">Reference proteome</keyword>
<evidence type="ECO:0000256" key="7">
    <source>
        <dbReference type="PROSITE-ProRule" id="PRU00175"/>
    </source>
</evidence>
<dbReference type="Proteomes" id="UP001629113">
    <property type="component" value="Unassembled WGS sequence"/>
</dbReference>
<feature type="compositionally biased region" description="Basic residues" evidence="9">
    <location>
        <begin position="769"/>
        <end position="779"/>
    </location>
</feature>
<organism evidence="12 13">
    <name type="scientific">Phlyctema vagabunda</name>
    <dbReference type="NCBI Taxonomy" id="108571"/>
    <lineage>
        <taxon>Eukaryota</taxon>
        <taxon>Fungi</taxon>
        <taxon>Dikarya</taxon>
        <taxon>Ascomycota</taxon>
        <taxon>Pezizomycotina</taxon>
        <taxon>Leotiomycetes</taxon>
        <taxon>Helotiales</taxon>
        <taxon>Dermateaceae</taxon>
        <taxon>Phlyctema</taxon>
    </lineage>
</organism>
<dbReference type="CDD" id="cd07199">
    <property type="entry name" value="Pat17_PNPLA8_PNPLA9_like"/>
    <property type="match status" value="1"/>
</dbReference>
<feature type="short sequence motif" description="DGA/G" evidence="8">
    <location>
        <begin position="452"/>
        <end position="454"/>
    </location>
</feature>
<gene>
    <name evidence="12" type="ORF">PVAG01_06670</name>
</gene>
<evidence type="ECO:0000256" key="4">
    <source>
        <dbReference type="ARBA" id="ARBA00022833"/>
    </source>
</evidence>
<keyword evidence="6 8" id="KW-0443">Lipid metabolism</keyword>
<dbReference type="Gene3D" id="3.40.1090.10">
    <property type="entry name" value="Cytosolic phospholipase A2 catalytic domain"/>
    <property type="match status" value="1"/>
</dbReference>
<dbReference type="InterPro" id="IPR016035">
    <property type="entry name" value="Acyl_Trfase/lysoPLipase"/>
</dbReference>
<keyword evidence="1" id="KW-0479">Metal-binding</keyword>
<evidence type="ECO:0000313" key="13">
    <source>
        <dbReference type="Proteomes" id="UP001629113"/>
    </source>
</evidence>